<gene>
    <name evidence="2" type="ORF">GALMADRAFT_1249638</name>
</gene>
<proteinExistence type="predicted"/>
<evidence type="ECO:0000313" key="2">
    <source>
        <dbReference type="EMBL" id="KDR78431.1"/>
    </source>
</evidence>
<feature type="region of interest" description="Disordered" evidence="1">
    <location>
        <begin position="59"/>
        <end position="87"/>
    </location>
</feature>
<protein>
    <submittedName>
        <fullName evidence="2">Uncharacterized protein</fullName>
    </submittedName>
</protein>
<keyword evidence="3" id="KW-1185">Reference proteome</keyword>
<feature type="region of interest" description="Disordered" evidence="1">
    <location>
        <begin position="168"/>
        <end position="199"/>
    </location>
</feature>
<feature type="compositionally biased region" description="Basic residues" evidence="1">
    <location>
        <begin position="177"/>
        <end position="190"/>
    </location>
</feature>
<dbReference type="HOGENOM" id="CLU_1209904_0_0_1"/>
<evidence type="ECO:0000313" key="3">
    <source>
        <dbReference type="Proteomes" id="UP000027222"/>
    </source>
</evidence>
<feature type="compositionally biased region" description="Basic and acidic residues" evidence="1">
    <location>
        <begin position="70"/>
        <end position="79"/>
    </location>
</feature>
<accession>A0A067T5R0</accession>
<reference evidence="3" key="1">
    <citation type="journal article" date="2014" name="Proc. Natl. Acad. Sci. U.S.A.">
        <title>Extensive sampling of basidiomycete genomes demonstrates inadequacy of the white-rot/brown-rot paradigm for wood decay fungi.</title>
        <authorList>
            <person name="Riley R."/>
            <person name="Salamov A.A."/>
            <person name="Brown D.W."/>
            <person name="Nagy L.G."/>
            <person name="Floudas D."/>
            <person name="Held B.W."/>
            <person name="Levasseur A."/>
            <person name="Lombard V."/>
            <person name="Morin E."/>
            <person name="Otillar R."/>
            <person name="Lindquist E.A."/>
            <person name="Sun H."/>
            <person name="LaButti K.M."/>
            <person name="Schmutz J."/>
            <person name="Jabbour D."/>
            <person name="Luo H."/>
            <person name="Baker S.E."/>
            <person name="Pisabarro A.G."/>
            <person name="Walton J.D."/>
            <person name="Blanchette R.A."/>
            <person name="Henrissat B."/>
            <person name="Martin F."/>
            <person name="Cullen D."/>
            <person name="Hibbett D.S."/>
            <person name="Grigoriev I.V."/>
        </authorList>
    </citation>
    <scope>NUCLEOTIDE SEQUENCE [LARGE SCALE GENOMIC DNA]</scope>
    <source>
        <strain evidence="3">CBS 339.88</strain>
    </source>
</reference>
<evidence type="ECO:0000256" key="1">
    <source>
        <dbReference type="SAM" id="MobiDB-lite"/>
    </source>
</evidence>
<dbReference type="EMBL" id="KL142374">
    <property type="protein sequence ID" value="KDR78431.1"/>
    <property type="molecule type" value="Genomic_DNA"/>
</dbReference>
<organism evidence="2 3">
    <name type="scientific">Galerina marginata (strain CBS 339.88)</name>
    <dbReference type="NCBI Taxonomy" id="685588"/>
    <lineage>
        <taxon>Eukaryota</taxon>
        <taxon>Fungi</taxon>
        <taxon>Dikarya</taxon>
        <taxon>Basidiomycota</taxon>
        <taxon>Agaricomycotina</taxon>
        <taxon>Agaricomycetes</taxon>
        <taxon>Agaricomycetidae</taxon>
        <taxon>Agaricales</taxon>
        <taxon>Agaricineae</taxon>
        <taxon>Strophariaceae</taxon>
        <taxon>Galerina</taxon>
    </lineage>
</organism>
<name>A0A067T5R0_GALM3</name>
<dbReference type="AlphaFoldDB" id="A0A067T5R0"/>
<dbReference type="Proteomes" id="UP000027222">
    <property type="component" value="Unassembled WGS sequence"/>
</dbReference>
<sequence>MRSCRRPRRHIAHPAGVTDVVKGGLLDFEHLCGGVVQEDKCAGQQHQQLEKQFFALPSREPSQVPPEMQDSSHQEHCPSDLRSNQPGPSAATINIHITSTSTNRLCRSCPPANQFFAPPLSRILLELLLALPPRDPSQTPEMQGSSHQEQLPLDQRLYQVLTRPFSSTSNRLCTSTSHRRASSSRRRSRPSCRGYDRLRQSEHRMKLMGPWSGRGRCSTGRGFRVVVGI</sequence>